<accession>A0A9Q0MPK1</accession>
<protein>
    <submittedName>
        <fullName evidence="12">Proteasome activator complex subunit 4</fullName>
    </submittedName>
</protein>
<evidence type="ECO:0000256" key="4">
    <source>
        <dbReference type="ARBA" id="ARBA00022490"/>
    </source>
</evidence>
<reference evidence="12" key="1">
    <citation type="submission" date="2022-07" db="EMBL/GenBank/DDBJ databases">
        <authorList>
            <person name="Trinca V."/>
            <person name="Uliana J.V.C."/>
            <person name="Torres T.T."/>
            <person name="Ward R.J."/>
            <person name="Monesi N."/>
        </authorList>
    </citation>
    <scope>NUCLEOTIDE SEQUENCE</scope>
    <source>
        <strain evidence="12">HSMRA1968</strain>
        <tissue evidence="12">Whole embryos</tissue>
    </source>
</reference>
<keyword evidence="5" id="KW-0677">Repeat</keyword>
<evidence type="ECO:0000256" key="6">
    <source>
        <dbReference type="ARBA" id="ARBA00022763"/>
    </source>
</evidence>
<dbReference type="SUPFAM" id="SSF48371">
    <property type="entry name" value="ARM repeat"/>
    <property type="match status" value="2"/>
</dbReference>
<keyword evidence="4" id="KW-0963">Cytoplasm</keyword>
<keyword evidence="8" id="KW-0539">Nucleus</keyword>
<evidence type="ECO:0000256" key="7">
    <source>
        <dbReference type="ARBA" id="ARBA00023204"/>
    </source>
</evidence>
<dbReference type="InterPro" id="IPR016024">
    <property type="entry name" value="ARM-type_fold"/>
</dbReference>
<organism evidence="12 13">
    <name type="scientific">Pseudolycoriella hygida</name>
    <dbReference type="NCBI Taxonomy" id="35572"/>
    <lineage>
        <taxon>Eukaryota</taxon>
        <taxon>Metazoa</taxon>
        <taxon>Ecdysozoa</taxon>
        <taxon>Arthropoda</taxon>
        <taxon>Hexapoda</taxon>
        <taxon>Insecta</taxon>
        <taxon>Pterygota</taxon>
        <taxon>Neoptera</taxon>
        <taxon>Endopterygota</taxon>
        <taxon>Diptera</taxon>
        <taxon>Nematocera</taxon>
        <taxon>Sciaroidea</taxon>
        <taxon>Sciaridae</taxon>
        <taxon>Pseudolycoriella</taxon>
    </lineage>
</organism>
<dbReference type="EMBL" id="WJQU01000004">
    <property type="protein sequence ID" value="KAJ6635616.1"/>
    <property type="molecule type" value="Genomic_DNA"/>
</dbReference>
<dbReference type="OrthoDB" id="17907at2759"/>
<keyword evidence="12" id="KW-0647">Proteasome</keyword>
<feature type="non-terminal residue" evidence="12">
    <location>
        <position position="1"/>
    </location>
</feature>
<feature type="domain" description="Proteasome activator complex subunit 4 C-terminal" evidence="9">
    <location>
        <begin position="1775"/>
        <end position="1860"/>
    </location>
</feature>
<feature type="domain" description="Proteasome activator Blm10 middle HEAT repeats region" evidence="10">
    <location>
        <begin position="352"/>
        <end position="830"/>
    </location>
</feature>
<dbReference type="InterPro" id="IPR021843">
    <property type="entry name" value="PSME4_C"/>
</dbReference>
<dbReference type="GO" id="GO:0000502">
    <property type="term" value="C:proteasome complex"/>
    <property type="evidence" value="ECO:0007669"/>
    <property type="project" value="UniProtKB-KW"/>
</dbReference>
<evidence type="ECO:0000259" key="10">
    <source>
        <dbReference type="Pfam" id="PF16507"/>
    </source>
</evidence>
<dbReference type="InterPro" id="IPR011989">
    <property type="entry name" value="ARM-like"/>
</dbReference>
<proteinExistence type="inferred from homology"/>
<dbReference type="Proteomes" id="UP001151699">
    <property type="component" value="Chromosome C"/>
</dbReference>
<dbReference type="Pfam" id="PF16507">
    <property type="entry name" value="HEAT_PSME4_mid"/>
    <property type="match status" value="1"/>
</dbReference>
<dbReference type="PANTHER" id="PTHR32170:SF3">
    <property type="entry name" value="PROTEASOME ACTIVATOR COMPLEX SUBUNIT 4"/>
    <property type="match status" value="1"/>
</dbReference>
<evidence type="ECO:0000256" key="1">
    <source>
        <dbReference type="ARBA" id="ARBA00004324"/>
    </source>
</evidence>
<keyword evidence="6" id="KW-0227">DNA damage</keyword>
<dbReference type="GO" id="GO:0016607">
    <property type="term" value="C:nuclear speck"/>
    <property type="evidence" value="ECO:0007669"/>
    <property type="project" value="UniProtKB-SubCell"/>
</dbReference>
<dbReference type="InterPro" id="IPR035309">
    <property type="entry name" value="PSME4"/>
</dbReference>
<dbReference type="GO" id="GO:0070628">
    <property type="term" value="F:proteasome binding"/>
    <property type="evidence" value="ECO:0007669"/>
    <property type="project" value="InterPro"/>
</dbReference>
<keyword evidence="7" id="KW-0234">DNA repair</keyword>
<feature type="domain" description="Proteasome activator complex subunit 4-like HEAT repeat-like" evidence="11">
    <location>
        <begin position="1194"/>
        <end position="1478"/>
    </location>
</feature>
<dbReference type="Gene3D" id="1.25.10.10">
    <property type="entry name" value="Leucine-rich Repeat Variant"/>
    <property type="match status" value="1"/>
</dbReference>
<dbReference type="GO" id="GO:0010499">
    <property type="term" value="P:proteasomal ubiquitin-independent protein catabolic process"/>
    <property type="evidence" value="ECO:0007669"/>
    <property type="project" value="TreeGrafter"/>
</dbReference>
<evidence type="ECO:0000259" key="9">
    <source>
        <dbReference type="Pfam" id="PF11919"/>
    </source>
</evidence>
<evidence type="ECO:0000256" key="2">
    <source>
        <dbReference type="ARBA" id="ARBA00004496"/>
    </source>
</evidence>
<gene>
    <name evidence="12" type="primary">psme4</name>
    <name evidence="12" type="ORF">Bhyg_14202</name>
</gene>
<comment type="caution">
    <text evidence="12">The sequence shown here is derived from an EMBL/GenBank/DDBJ whole genome shotgun (WGS) entry which is preliminary data.</text>
</comment>
<dbReference type="InterPro" id="IPR032430">
    <property type="entry name" value="Blm10_mid"/>
</dbReference>
<evidence type="ECO:0000256" key="3">
    <source>
        <dbReference type="ARBA" id="ARBA00005739"/>
    </source>
</evidence>
<sequence>EQIELEKHEFKTKRFKALGFHPQKEIPANRLLPYADQLDKESNEMLISIKNHLAKAVAQRDFRPGVTVVFQKLSNYIKLYGMKFSKEDHIKFIKLLLQLIEIPSIEPVRLNRYFTLLSQLLRKSSWLSPDDIEIDWKPLYKLSEIYIKKNSSKDELYRYFSVGCYVPYWVSTEMSSRLSMLFLESYKEDNPQKFYKVFETLDTNLQCIIQQCSPYFSKTATQEILAEMFPKLSPLDTGKSCDALGMLSMFLNTGNNYELWFFDCMDLWNAYHNPQWNYDIMNLVAMVANENVGLIDWEPYIPTMFTRILRSLNLPVWFKSMRSGRGTTLWSTSVALWIASTLGPKSSSQKYLTKFIGTIESYLHPANSGKWVTSISDIIVQLTKYFTERLIRERYRKHPWKRETADEHKLTEKCIDEFVECLKPVAFQAMYSRVTTADVGKIFKYLADLRPELIIPGVIDRVYTTLDSLTEPHKMTAALQCLISVSRALCAGHNGYTVGKTHVVPILFLTLPGIDPNDFRKTSITLEFLTSFALLVPIIDCSKAGQYYDDLTEDEIIVCDQTAEFETFVLQYLDKVFVFIEASSQDVIRMESDQESLKSRLENIAESVLQSSTHGILGQCSTEIKLSATRKLVDFVKTHLFEPRVSAHLVASLIRVFCRVAGAEMRKQFVPYLITTMHSYMDEHDDIAEIDKQSDELLYYIILLASVVRGDPKEVLQFVPDLIPIIDKLSKFKCKVANRYSNAVLTNVLSNVSTLQTIDVRSCPESFEKPLSEFLPVRHWAYKSETPIKWYVPDEEARQCCEMVIHRYLVPTLQQFEAYCNGQISLSKDDVLRDTSTVLALLKCANFLPNWTDEPALNCNDSEGARLHLNIMVGFEDKAVRMPDGSNVRKAVIKTFTKLQEKVLRESEDDIKSLKMITLLWERVHMRKHHNLAYESQIKSYKSLKAFQEYNLTKRRRDIRAIMATRVLVQQDCRDELSLPQFTQTHKIVMENLLKLSTAHYSVVRATAQVRVLSMLNIYPYSYKFILDDVESYLALDSNQNHESFKGILYVIGGTRRGRLVVRNNLEAVGKIWLALLKTNLSEKPSVVRLLEMIIDAIKAEFPTLSIELHIPDSCVDAALQLATDKSIVTVDEIEEGKRLLEQRNAHQLKMYYDTLNSILEITHNNSLHWRYGLIASNMIMSLVHPFVKYPAEVIRYSVHNLINESIEERKIATQTVRHILKQQKAEHIKIPIDPFEKAGVAKPTGTLKPGIRDDNRWLLYDIDTVPRNQSQWDEPKYLHKTEGFFGWSTSLSIYAPSDQQPPINRHRDQMSVPERIIFDFFSVESNFDKLIAFWSLEERKNDEKFSRSRCFLIKGLVAMFGEAFTDVLCGHIQRLIDIKDAESNHRCAAELMAGLMKGLKHWPYDQTERMYGKLQSLIRSALSNITVETDIFWGTCFATAAENFDPRRQYWLHEVLLEEPVRETTSFVDCSRIYCLQGPFNQHVWRMPSVSRRLYQYLRPYLDHPFQNVRERIGSILINICEADIPFIGANDPECPRIETVIHEILSKVQILSGGMQKARSGEQSSEEDTEFDKAVRLFKTACQWLVGSINRNTNGNISVYFELLPFACLLERCEQDIELGDSCSSLLAMISQALTLSNCMGFALQKIGEVSLMSSWSARLAVIDVLQVLVFNNMSIVLSRDEWVAEVQTIVLRLLEDSVLEVREKAAQVLGGLLHCSFLPATDKLLELFKKKCRTKVIKSSSRRLLGNCSVEASKSGNLVLIENQDAESSVRIRHMGVLGLCAFISAYPYDIPDFMPDVFEHLGAHLNDPQPIPATIRKTVGDFKRTHHDNWATHQLKFSENQLAVLSDLTIPPSYYA</sequence>
<evidence type="ECO:0000256" key="8">
    <source>
        <dbReference type="ARBA" id="ARBA00023242"/>
    </source>
</evidence>
<dbReference type="InterPro" id="IPR055455">
    <property type="entry name" value="HEAT_PSME4"/>
</dbReference>
<dbReference type="Pfam" id="PF11919">
    <property type="entry name" value="PSME4_C"/>
    <property type="match status" value="1"/>
</dbReference>
<evidence type="ECO:0000256" key="5">
    <source>
        <dbReference type="ARBA" id="ARBA00022737"/>
    </source>
</evidence>
<dbReference type="Pfam" id="PF23096">
    <property type="entry name" value="HEAT_PSME4"/>
    <property type="match status" value="1"/>
</dbReference>
<evidence type="ECO:0000313" key="13">
    <source>
        <dbReference type="Proteomes" id="UP001151699"/>
    </source>
</evidence>
<feature type="non-terminal residue" evidence="12">
    <location>
        <position position="1860"/>
    </location>
</feature>
<evidence type="ECO:0000313" key="12">
    <source>
        <dbReference type="EMBL" id="KAJ6635616.1"/>
    </source>
</evidence>
<comment type="subcellular location">
    <subcellularLocation>
        <location evidence="2">Cytoplasm</location>
    </subcellularLocation>
    <subcellularLocation>
        <location evidence="1">Nucleus speckle</location>
    </subcellularLocation>
</comment>
<keyword evidence="13" id="KW-1185">Reference proteome</keyword>
<dbReference type="GO" id="GO:0006281">
    <property type="term" value="P:DNA repair"/>
    <property type="evidence" value="ECO:0007669"/>
    <property type="project" value="UniProtKB-KW"/>
</dbReference>
<evidence type="ECO:0000259" key="11">
    <source>
        <dbReference type="Pfam" id="PF23096"/>
    </source>
</evidence>
<dbReference type="GO" id="GO:0005829">
    <property type="term" value="C:cytosol"/>
    <property type="evidence" value="ECO:0007669"/>
    <property type="project" value="TreeGrafter"/>
</dbReference>
<dbReference type="GO" id="GO:0016504">
    <property type="term" value="F:peptidase activator activity"/>
    <property type="evidence" value="ECO:0007669"/>
    <property type="project" value="InterPro"/>
</dbReference>
<comment type="similarity">
    <text evidence="3">Belongs to the BLM10 family.</text>
</comment>
<dbReference type="PANTHER" id="PTHR32170">
    <property type="entry name" value="PROTEASOME ACTIVATOR COMPLEX SUBUNIT 4"/>
    <property type="match status" value="1"/>
</dbReference>
<name>A0A9Q0MPK1_9DIPT</name>